<keyword evidence="2" id="KW-1185">Reference proteome</keyword>
<dbReference type="EMBL" id="NIRI02000042">
    <property type="protein sequence ID" value="KAG5448999.1"/>
    <property type="molecule type" value="Genomic_DNA"/>
</dbReference>
<evidence type="ECO:0000313" key="2">
    <source>
        <dbReference type="Proteomes" id="UP000286415"/>
    </source>
</evidence>
<evidence type="ECO:0000313" key="1">
    <source>
        <dbReference type="EMBL" id="KAG5448999.1"/>
    </source>
</evidence>
<protein>
    <submittedName>
        <fullName evidence="1">Uncharacterized protein</fullName>
    </submittedName>
</protein>
<proteinExistence type="predicted"/>
<organism evidence="1 2">
    <name type="scientific">Clonorchis sinensis</name>
    <name type="common">Chinese liver fluke</name>
    <dbReference type="NCBI Taxonomy" id="79923"/>
    <lineage>
        <taxon>Eukaryota</taxon>
        <taxon>Metazoa</taxon>
        <taxon>Spiralia</taxon>
        <taxon>Lophotrochozoa</taxon>
        <taxon>Platyhelminthes</taxon>
        <taxon>Trematoda</taxon>
        <taxon>Digenea</taxon>
        <taxon>Opisthorchiida</taxon>
        <taxon>Opisthorchiata</taxon>
        <taxon>Opisthorchiidae</taxon>
        <taxon>Clonorchis</taxon>
    </lineage>
</organism>
<sequence length="146" mass="16637">MVGCRRHYRVLQVVPSFCHRARWFEGYPYEGQLTLVHHSECQIFETVHVNFYALTCAVGVTDVLKPHKGASSSSSSSIAQHQYSNTDAPLSRDYNLFESFIVKKRIEVNGTGLTVNLPQSFRGAYTSRNSARHWQETDNRNAIDIE</sequence>
<reference evidence="1 2" key="1">
    <citation type="journal article" date="2018" name="Biotechnol. Adv.">
        <title>Improved genomic resources and new bioinformatic workflow for the carcinogenic parasite Clonorchis sinensis: Biotechnological implications.</title>
        <authorList>
            <person name="Wang D."/>
            <person name="Korhonen P.K."/>
            <person name="Gasser R.B."/>
            <person name="Young N.D."/>
        </authorList>
    </citation>
    <scope>NUCLEOTIDE SEQUENCE [LARGE SCALE GENOMIC DNA]</scope>
    <source>
        <strain evidence="1">Cs-k2</strain>
    </source>
</reference>
<gene>
    <name evidence="1" type="ORF">CSKR_100348</name>
</gene>
<accession>A0A8T1MIZ7</accession>
<name>A0A8T1MIZ7_CLOSI</name>
<dbReference type="Proteomes" id="UP000286415">
    <property type="component" value="Unassembled WGS sequence"/>
</dbReference>
<reference evidence="1 2" key="2">
    <citation type="journal article" date="2021" name="Genomics">
        <title>High-quality reference genome for Clonorchis sinensis.</title>
        <authorList>
            <person name="Young N.D."/>
            <person name="Stroehlein A.J."/>
            <person name="Kinkar L."/>
            <person name="Wang T."/>
            <person name="Sohn W.M."/>
            <person name="Chang B.C.H."/>
            <person name="Kaur P."/>
            <person name="Weisz D."/>
            <person name="Dudchenko O."/>
            <person name="Aiden E.L."/>
            <person name="Korhonen P.K."/>
            <person name="Gasser R.B."/>
        </authorList>
    </citation>
    <scope>NUCLEOTIDE SEQUENCE [LARGE SCALE GENOMIC DNA]</scope>
    <source>
        <strain evidence="1">Cs-k2</strain>
    </source>
</reference>
<comment type="caution">
    <text evidence="1">The sequence shown here is derived from an EMBL/GenBank/DDBJ whole genome shotgun (WGS) entry which is preliminary data.</text>
</comment>